<dbReference type="STRING" id="1293598.IV56_GL000342"/>
<feature type="domain" description="NTP pyrophosphohydrolase MazG-like" evidence="1">
    <location>
        <begin position="27"/>
        <end position="83"/>
    </location>
</feature>
<dbReference type="PATRIC" id="fig|1293598.4.peg.366"/>
<dbReference type="EMBL" id="JQCE01000017">
    <property type="protein sequence ID" value="KRO17377.1"/>
    <property type="molecule type" value="Genomic_DNA"/>
</dbReference>
<proteinExistence type="predicted"/>
<keyword evidence="3" id="KW-1185">Reference proteome</keyword>
<dbReference type="SUPFAM" id="SSF101386">
    <property type="entry name" value="all-alpha NTP pyrophosphatases"/>
    <property type="match status" value="1"/>
</dbReference>
<evidence type="ECO:0000313" key="3">
    <source>
        <dbReference type="Proteomes" id="UP000050969"/>
    </source>
</evidence>
<organism evidence="2 3">
    <name type="scientific">Lacticaseibacillus saniviri JCM 17471 = DSM 24301</name>
    <dbReference type="NCBI Taxonomy" id="1293598"/>
    <lineage>
        <taxon>Bacteria</taxon>
        <taxon>Bacillati</taxon>
        <taxon>Bacillota</taxon>
        <taxon>Bacilli</taxon>
        <taxon>Lactobacillales</taxon>
        <taxon>Lactobacillaceae</taxon>
        <taxon>Lacticaseibacillus</taxon>
    </lineage>
</organism>
<gene>
    <name evidence="2" type="ORF">IV56_GL000342</name>
</gene>
<dbReference type="Gene3D" id="1.10.287.1080">
    <property type="entry name" value="MazG-like"/>
    <property type="match status" value="1"/>
</dbReference>
<protein>
    <recommendedName>
        <fullName evidence="1">NTP pyrophosphohydrolase MazG-like domain-containing protein</fullName>
    </recommendedName>
</protein>
<dbReference type="Pfam" id="PF03819">
    <property type="entry name" value="MazG"/>
    <property type="match status" value="1"/>
</dbReference>
<evidence type="ECO:0000313" key="2">
    <source>
        <dbReference type="EMBL" id="KRO17377.1"/>
    </source>
</evidence>
<dbReference type="InterPro" id="IPR004518">
    <property type="entry name" value="MazG-like_dom"/>
</dbReference>
<accession>A0A0R2MV33</accession>
<reference evidence="2 3" key="1">
    <citation type="journal article" date="2015" name="Genome Announc.">
        <title>Expanding the biotechnology potential of lactobacilli through comparative genomics of 213 strains and associated genera.</title>
        <authorList>
            <person name="Sun Z."/>
            <person name="Harris H.M."/>
            <person name="McCann A."/>
            <person name="Guo C."/>
            <person name="Argimon S."/>
            <person name="Zhang W."/>
            <person name="Yang X."/>
            <person name="Jeffery I.B."/>
            <person name="Cooney J.C."/>
            <person name="Kagawa T.F."/>
            <person name="Liu W."/>
            <person name="Song Y."/>
            <person name="Salvetti E."/>
            <person name="Wrobel A."/>
            <person name="Rasinkangas P."/>
            <person name="Parkhill J."/>
            <person name="Rea M.C."/>
            <person name="O'Sullivan O."/>
            <person name="Ritari J."/>
            <person name="Douillard F.P."/>
            <person name="Paul Ross R."/>
            <person name="Yang R."/>
            <person name="Briner A.E."/>
            <person name="Felis G.E."/>
            <person name="de Vos W.M."/>
            <person name="Barrangou R."/>
            <person name="Klaenhammer T.R."/>
            <person name="Caufield P.W."/>
            <person name="Cui Y."/>
            <person name="Zhang H."/>
            <person name="O'Toole P.W."/>
        </authorList>
    </citation>
    <scope>NUCLEOTIDE SEQUENCE [LARGE SCALE GENOMIC DNA]</scope>
    <source>
        <strain evidence="2 3">DSM 24301</strain>
    </source>
</reference>
<dbReference type="AlphaFoldDB" id="A0A0R2MV33"/>
<dbReference type="CDD" id="cd11540">
    <property type="entry name" value="NTP-PPase_u3"/>
    <property type="match status" value="1"/>
</dbReference>
<dbReference type="OrthoDB" id="706686at2"/>
<comment type="caution">
    <text evidence="2">The sequence shown here is derived from an EMBL/GenBank/DDBJ whole genome shotgun (WGS) entry which is preliminary data.</text>
</comment>
<dbReference type="RefSeq" id="WP_054778162.1">
    <property type="nucleotide sequence ID" value="NZ_BBBX01000054.1"/>
</dbReference>
<dbReference type="Proteomes" id="UP000050969">
    <property type="component" value="Unassembled WGS sequence"/>
</dbReference>
<name>A0A0R2MV33_9LACO</name>
<evidence type="ECO:0000259" key="1">
    <source>
        <dbReference type="Pfam" id="PF03819"/>
    </source>
</evidence>
<sequence length="97" mass="10970">MNYTKSIEAWAIARGLDTAEPDKQLIKLMEELGELSEGFNKQRREQVIDSLGDMYVVMTIFAMQNGFSIEDAIKEAYMTIKDRTGKIVDGVFIKTGD</sequence>